<protein>
    <submittedName>
        <fullName evidence="3">Ketosteroid isomerase homolog</fullName>
    </submittedName>
</protein>
<feature type="domain" description="DUF4440" evidence="2">
    <location>
        <begin position="30"/>
        <end position="137"/>
    </location>
</feature>
<evidence type="ECO:0000313" key="3">
    <source>
        <dbReference type="EMBL" id="SHO60465.1"/>
    </source>
</evidence>
<dbReference type="EMBL" id="FRXN01000001">
    <property type="protein sequence ID" value="SHO60465.1"/>
    <property type="molecule type" value="Genomic_DNA"/>
</dbReference>
<evidence type="ECO:0000313" key="4">
    <source>
        <dbReference type="Proteomes" id="UP000184609"/>
    </source>
</evidence>
<dbReference type="SUPFAM" id="SSF54427">
    <property type="entry name" value="NTF2-like"/>
    <property type="match status" value="1"/>
</dbReference>
<dbReference type="STRING" id="1073327.SAMN04488108_0814"/>
<dbReference type="Proteomes" id="UP000184609">
    <property type="component" value="Unassembled WGS sequence"/>
</dbReference>
<reference evidence="4" key="1">
    <citation type="submission" date="2016-12" db="EMBL/GenBank/DDBJ databases">
        <authorList>
            <person name="Varghese N."/>
            <person name="Submissions S."/>
        </authorList>
    </citation>
    <scope>NUCLEOTIDE SEQUENCE [LARGE SCALE GENOMIC DNA]</scope>
    <source>
        <strain evidence="4">DSM 25035</strain>
    </source>
</reference>
<sequence>MNTRFLIVFALCIFFCSNSAFAQTWTEDQLKQIDRSWEDVNLSPDPDFLESFLAEDFIWVHNHMSMVDSKEDVVKRAKNAVKNPNNNTRSRDSRDVKVIIDGSTAIVTGITVVDRGPTPTTYHFMRTYVLKGNQWQLLANHTMAIPDEEI</sequence>
<feature type="signal peptide" evidence="1">
    <location>
        <begin position="1"/>
        <end position="22"/>
    </location>
</feature>
<dbReference type="InterPro" id="IPR032710">
    <property type="entry name" value="NTF2-like_dom_sf"/>
</dbReference>
<organism evidence="3 4">
    <name type="scientific">Algoriphagus zhangzhouensis</name>
    <dbReference type="NCBI Taxonomy" id="1073327"/>
    <lineage>
        <taxon>Bacteria</taxon>
        <taxon>Pseudomonadati</taxon>
        <taxon>Bacteroidota</taxon>
        <taxon>Cytophagia</taxon>
        <taxon>Cytophagales</taxon>
        <taxon>Cyclobacteriaceae</taxon>
        <taxon>Algoriphagus</taxon>
    </lineage>
</organism>
<evidence type="ECO:0000259" key="2">
    <source>
        <dbReference type="Pfam" id="PF14534"/>
    </source>
</evidence>
<dbReference type="InterPro" id="IPR027843">
    <property type="entry name" value="DUF4440"/>
</dbReference>
<keyword evidence="3" id="KW-0413">Isomerase</keyword>
<dbReference type="GO" id="GO:0016853">
    <property type="term" value="F:isomerase activity"/>
    <property type="evidence" value="ECO:0007669"/>
    <property type="project" value="UniProtKB-KW"/>
</dbReference>
<proteinExistence type="predicted"/>
<name>A0A1M7Z6H0_9BACT</name>
<dbReference type="OrthoDB" id="8756677at2"/>
<feature type="chain" id="PRO_5012726351" evidence="1">
    <location>
        <begin position="23"/>
        <end position="150"/>
    </location>
</feature>
<keyword evidence="1" id="KW-0732">Signal</keyword>
<gene>
    <name evidence="3" type="ORF">SAMN04488108_0814</name>
</gene>
<evidence type="ECO:0000256" key="1">
    <source>
        <dbReference type="SAM" id="SignalP"/>
    </source>
</evidence>
<dbReference type="Pfam" id="PF14534">
    <property type="entry name" value="DUF4440"/>
    <property type="match status" value="1"/>
</dbReference>
<accession>A0A1M7Z6H0</accession>
<dbReference type="RefSeq" id="WP_073570444.1">
    <property type="nucleotide sequence ID" value="NZ_FRXN01000001.1"/>
</dbReference>
<dbReference type="Gene3D" id="3.10.450.50">
    <property type="match status" value="1"/>
</dbReference>
<dbReference type="AlphaFoldDB" id="A0A1M7Z6H0"/>
<keyword evidence="4" id="KW-1185">Reference proteome</keyword>